<name>A0A927WQ73_SELRU</name>
<reference evidence="7" key="1">
    <citation type="submission" date="2019-04" db="EMBL/GenBank/DDBJ databases">
        <title>Evolution of Biomass-Degrading Anaerobic Consortia Revealed by Metagenomics.</title>
        <authorList>
            <person name="Peng X."/>
        </authorList>
    </citation>
    <scope>NUCLEOTIDE SEQUENCE</scope>
    <source>
        <strain evidence="7">SIG240</strain>
    </source>
</reference>
<dbReference type="SUPFAM" id="SSF63999">
    <property type="entry name" value="Thiamin pyrophosphokinase, catalytic domain"/>
    <property type="match status" value="1"/>
</dbReference>
<protein>
    <recommendedName>
        <fullName evidence="5">Thiamine diphosphokinase</fullName>
        <ecNumber evidence="5">2.7.6.2</ecNumber>
    </recommendedName>
</protein>
<dbReference type="GO" id="GO:0004788">
    <property type="term" value="F:thiamine diphosphokinase activity"/>
    <property type="evidence" value="ECO:0007669"/>
    <property type="project" value="UniProtKB-UniRule"/>
</dbReference>
<dbReference type="GO" id="GO:0006772">
    <property type="term" value="P:thiamine metabolic process"/>
    <property type="evidence" value="ECO:0007669"/>
    <property type="project" value="UniProtKB-UniRule"/>
</dbReference>
<evidence type="ECO:0000256" key="5">
    <source>
        <dbReference type="NCBIfam" id="TIGR01378"/>
    </source>
</evidence>
<evidence type="ECO:0000313" key="8">
    <source>
        <dbReference type="Proteomes" id="UP000761380"/>
    </source>
</evidence>
<proteinExistence type="predicted"/>
<evidence type="ECO:0000256" key="2">
    <source>
        <dbReference type="ARBA" id="ARBA00022741"/>
    </source>
</evidence>
<dbReference type="GO" id="GO:0009229">
    <property type="term" value="P:thiamine diphosphate biosynthetic process"/>
    <property type="evidence" value="ECO:0007669"/>
    <property type="project" value="InterPro"/>
</dbReference>
<gene>
    <name evidence="7" type="ORF">E7201_10645</name>
</gene>
<organism evidence="7 8">
    <name type="scientific">Selenomonas ruminantium</name>
    <dbReference type="NCBI Taxonomy" id="971"/>
    <lineage>
        <taxon>Bacteria</taxon>
        <taxon>Bacillati</taxon>
        <taxon>Bacillota</taxon>
        <taxon>Negativicutes</taxon>
        <taxon>Selenomonadales</taxon>
        <taxon>Selenomonadaceae</taxon>
        <taxon>Selenomonas</taxon>
    </lineage>
</organism>
<dbReference type="GO" id="GO:0005524">
    <property type="term" value="F:ATP binding"/>
    <property type="evidence" value="ECO:0007669"/>
    <property type="project" value="UniProtKB-KW"/>
</dbReference>
<dbReference type="Pfam" id="PF04265">
    <property type="entry name" value="TPK_B1_binding"/>
    <property type="match status" value="1"/>
</dbReference>
<dbReference type="Proteomes" id="UP000761380">
    <property type="component" value="Unassembled WGS sequence"/>
</dbReference>
<dbReference type="PANTHER" id="PTHR41299">
    <property type="entry name" value="THIAMINE PYROPHOSPHOKINASE"/>
    <property type="match status" value="1"/>
</dbReference>
<dbReference type="InterPro" id="IPR036759">
    <property type="entry name" value="TPK_catalytic_sf"/>
</dbReference>
<keyword evidence="1 7" id="KW-0808">Transferase</keyword>
<evidence type="ECO:0000256" key="3">
    <source>
        <dbReference type="ARBA" id="ARBA00022777"/>
    </source>
</evidence>
<dbReference type="GO" id="GO:0030975">
    <property type="term" value="F:thiamine binding"/>
    <property type="evidence" value="ECO:0007669"/>
    <property type="project" value="InterPro"/>
</dbReference>
<dbReference type="EC" id="2.7.6.2" evidence="5"/>
<evidence type="ECO:0000256" key="4">
    <source>
        <dbReference type="ARBA" id="ARBA00022840"/>
    </source>
</evidence>
<dbReference type="InterPro" id="IPR036371">
    <property type="entry name" value="TPK_B1-bd_sf"/>
</dbReference>
<evidence type="ECO:0000259" key="6">
    <source>
        <dbReference type="SMART" id="SM00983"/>
    </source>
</evidence>
<dbReference type="SMART" id="SM00983">
    <property type="entry name" value="TPK_B1_binding"/>
    <property type="match status" value="1"/>
</dbReference>
<keyword evidence="2" id="KW-0547">Nucleotide-binding</keyword>
<accession>A0A927WQ73</accession>
<sequence length="235" mass="25911">MFMHNSTAQGIALPQLTIYGKNYTDTPWLLITGGRAPDASWLSKLPPTEKTYAADHGLDTCHRQNIIPDYILGDGDSAAPATWNWGKSLGVPVEEFPTAKDLTDTQLALEKMQKAPAIIITGAFGGRFDHLYSLLFSCANQKTPCLLSDEQETVLFVKDNEEITLHFHQHPHAISLLPFTAACTGVNINNVRWPLTGAALTQTFPNAVSNELLPDQEKLTVNIKQGILGIYCHWQ</sequence>
<dbReference type="GO" id="GO:0016301">
    <property type="term" value="F:kinase activity"/>
    <property type="evidence" value="ECO:0007669"/>
    <property type="project" value="UniProtKB-KW"/>
</dbReference>
<dbReference type="PANTHER" id="PTHR41299:SF1">
    <property type="entry name" value="THIAMINE PYROPHOSPHOKINASE"/>
    <property type="match status" value="1"/>
</dbReference>
<evidence type="ECO:0000256" key="1">
    <source>
        <dbReference type="ARBA" id="ARBA00022679"/>
    </source>
</evidence>
<dbReference type="NCBIfam" id="TIGR01378">
    <property type="entry name" value="thi_PPkinase"/>
    <property type="match status" value="1"/>
</dbReference>
<dbReference type="CDD" id="cd07995">
    <property type="entry name" value="TPK"/>
    <property type="match status" value="1"/>
</dbReference>
<dbReference type="Pfam" id="PF04263">
    <property type="entry name" value="TPK_catalytic"/>
    <property type="match status" value="1"/>
</dbReference>
<feature type="domain" description="Thiamin pyrophosphokinase thiamin-binding" evidence="6">
    <location>
        <begin position="152"/>
        <end position="228"/>
    </location>
</feature>
<dbReference type="EMBL" id="SVBY01000107">
    <property type="protein sequence ID" value="MBE6093599.1"/>
    <property type="molecule type" value="Genomic_DNA"/>
</dbReference>
<dbReference type="InterPro" id="IPR053149">
    <property type="entry name" value="TPK"/>
</dbReference>
<dbReference type="InterPro" id="IPR006282">
    <property type="entry name" value="Thi_PPkinase"/>
</dbReference>
<dbReference type="Gene3D" id="3.40.50.10240">
    <property type="entry name" value="Thiamin pyrophosphokinase, catalytic domain"/>
    <property type="match status" value="1"/>
</dbReference>
<keyword evidence="4" id="KW-0067">ATP-binding</keyword>
<dbReference type="SUPFAM" id="SSF63862">
    <property type="entry name" value="Thiamin pyrophosphokinase, substrate-binding domain"/>
    <property type="match status" value="1"/>
</dbReference>
<comment type="caution">
    <text evidence="7">The sequence shown here is derived from an EMBL/GenBank/DDBJ whole genome shotgun (WGS) entry which is preliminary data.</text>
</comment>
<keyword evidence="3" id="KW-0418">Kinase</keyword>
<dbReference type="AlphaFoldDB" id="A0A927WQ73"/>
<dbReference type="InterPro" id="IPR007373">
    <property type="entry name" value="Thiamin_PyroPKinase_B1-bd"/>
</dbReference>
<evidence type="ECO:0000313" key="7">
    <source>
        <dbReference type="EMBL" id="MBE6093599.1"/>
    </source>
</evidence>
<dbReference type="InterPro" id="IPR007371">
    <property type="entry name" value="TPK_catalytic"/>
</dbReference>